<protein>
    <submittedName>
        <fullName evidence="3">Uncharacterized protein</fullName>
    </submittedName>
</protein>
<keyword evidence="4" id="KW-1185">Reference proteome</keyword>
<dbReference type="Proteomes" id="UP000005143">
    <property type="component" value="Unassembled WGS sequence"/>
</dbReference>
<dbReference type="AlphaFoldDB" id="H0E4D1"/>
<comment type="caution">
    <text evidence="3">The sequence shown here is derived from an EMBL/GenBank/DDBJ whole genome shotgun (WGS) entry which is preliminary data.</text>
</comment>
<gene>
    <name evidence="3" type="ORF">PAI11_16610</name>
</gene>
<sequence>MLFDLRAPGRKRFIQVVYLFLAVVLVGGLVLFGVGSGLPGLFSDGNPGGGTDLTKQQKERLEKVEKQVVAQPNNGKLLASLASLRADGAIGSINPQTLEISGDTRKQMNAAADAWRRYLATKPDPVDPTIAVKMAQIFQPQLLNKPDDWADAQGVVAQDQVARAEKAGVKPPYTIYLQLLQAEVAAKRTRQAKIHAADAIAAAPKGQRDAVKQQADAIQKGEAVGATDGSSTPKTITLPDDEKK</sequence>
<evidence type="ECO:0000256" key="1">
    <source>
        <dbReference type="SAM" id="MobiDB-lite"/>
    </source>
</evidence>
<feature type="region of interest" description="Disordered" evidence="1">
    <location>
        <begin position="203"/>
        <end position="244"/>
    </location>
</feature>
<dbReference type="EMBL" id="AGUD01000102">
    <property type="protein sequence ID" value="EHN11455.1"/>
    <property type="molecule type" value="Genomic_DNA"/>
</dbReference>
<dbReference type="OrthoDB" id="5244366at2"/>
<proteinExistence type="predicted"/>
<feature type="transmembrane region" description="Helical" evidence="2">
    <location>
        <begin position="12"/>
        <end position="34"/>
    </location>
</feature>
<name>H0E4D1_9ACTN</name>
<keyword evidence="2" id="KW-0812">Transmembrane</keyword>
<keyword evidence="2" id="KW-0472">Membrane</keyword>
<reference evidence="3 4" key="1">
    <citation type="journal article" date="2013" name="Biodegradation">
        <title>Quantitative proteomic analysis of ibuprofen-degrading Patulibacter sp. strain I11.</title>
        <authorList>
            <person name="Almeida B."/>
            <person name="Kjeldal H."/>
            <person name="Lolas I."/>
            <person name="Knudsen A.D."/>
            <person name="Carvalho G."/>
            <person name="Nielsen K.L."/>
            <person name="Barreto Crespo M.T."/>
            <person name="Stensballe A."/>
            <person name="Nielsen J.L."/>
        </authorList>
    </citation>
    <scope>NUCLEOTIDE SEQUENCE [LARGE SCALE GENOMIC DNA]</scope>
    <source>
        <strain evidence="3 4">I11</strain>
    </source>
</reference>
<organism evidence="3 4">
    <name type="scientific">Patulibacter medicamentivorans</name>
    <dbReference type="NCBI Taxonomy" id="1097667"/>
    <lineage>
        <taxon>Bacteria</taxon>
        <taxon>Bacillati</taxon>
        <taxon>Actinomycetota</taxon>
        <taxon>Thermoleophilia</taxon>
        <taxon>Solirubrobacterales</taxon>
        <taxon>Patulibacteraceae</taxon>
        <taxon>Patulibacter</taxon>
    </lineage>
</organism>
<accession>H0E4D1</accession>
<keyword evidence="2" id="KW-1133">Transmembrane helix</keyword>
<evidence type="ECO:0000313" key="4">
    <source>
        <dbReference type="Proteomes" id="UP000005143"/>
    </source>
</evidence>
<dbReference type="RefSeq" id="WP_007573194.1">
    <property type="nucleotide sequence ID" value="NZ_AGUD01000102.1"/>
</dbReference>
<evidence type="ECO:0000313" key="3">
    <source>
        <dbReference type="EMBL" id="EHN11455.1"/>
    </source>
</evidence>
<evidence type="ECO:0000256" key="2">
    <source>
        <dbReference type="SAM" id="Phobius"/>
    </source>
</evidence>